<comment type="caution">
    <text evidence="6">The sequence shown here is derived from an EMBL/GenBank/DDBJ whole genome shotgun (WGS) entry which is preliminary data.</text>
</comment>
<dbReference type="GO" id="GO:0006098">
    <property type="term" value="P:pentose-phosphate shunt"/>
    <property type="evidence" value="ECO:0007669"/>
    <property type="project" value="InterPro"/>
</dbReference>
<dbReference type="Gene3D" id="1.10.1040.10">
    <property type="entry name" value="N-(1-d-carboxylethyl)-l-norvaline Dehydrogenase, domain 2"/>
    <property type="match status" value="1"/>
</dbReference>
<dbReference type="InterPro" id="IPR008927">
    <property type="entry name" value="6-PGluconate_DH-like_C_sf"/>
</dbReference>
<dbReference type="SUPFAM" id="SSF51735">
    <property type="entry name" value="NAD(P)-binding Rossmann-fold domains"/>
    <property type="match status" value="1"/>
</dbReference>
<dbReference type="InterPro" id="IPR006183">
    <property type="entry name" value="Pgluconate_DH"/>
</dbReference>
<keyword evidence="3" id="KW-0311">Gluconate utilization</keyword>
<reference evidence="6" key="1">
    <citation type="submission" date="2020-04" db="EMBL/GenBank/DDBJ databases">
        <authorList>
            <person name="Zhang T."/>
        </authorList>
    </citation>
    <scope>NUCLEOTIDE SEQUENCE</scope>
    <source>
        <strain evidence="6">HKST-UBA03</strain>
    </source>
</reference>
<comment type="similarity">
    <text evidence="1">Belongs to the 6-phosphogluconate dehydrogenase family.</text>
</comment>
<dbReference type="InterPro" id="IPR006115">
    <property type="entry name" value="6PGDH_NADP-bd"/>
</dbReference>
<dbReference type="EMBL" id="JAGQKZ010000074">
    <property type="protein sequence ID" value="MCA9392538.1"/>
    <property type="molecule type" value="Genomic_DNA"/>
</dbReference>
<dbReference type="InterPro" id="IPR002204">
    <property type="entry name" value="3-OH-isobutyrate_DH-rel_CS"/>
</dbReference>
<dbReference type="InterPro" id="IPR013328">
    <property type="entry name" value="6PGD_dom2"/>
</dbReference>
<dbReference type="NCBIfam" id="NF007161">
    <property type="entry name" value="PRK09599.1"/>
    <property type="match status" value="1"/>
</dbReference>
<proteinExistence type="inferred from homology"/>
<dbReference type="GO" id="GO:0004616">
    <property type="term" value="F:phosphogluconate dehydrogenase (decarboxylating) activity"/>
    <property type="evidence" value="ECO:0007669"/>
    <property type="project" value="UniProtKB-EC"/>
</dbReference>
<evidence type="ECO:0000313" key="7">
    <source>
        <dbReference type="Proteomes" id="UP000751518"/>
    </source>
</evidence>
<reference evidence="6" key="2">
    <citation type="journal article" date="2021" name="Microbiome">
        <title>Successional dynamics and alternative stable states in a saline activated sludge microbial community over 9 years.</title>
        <authorList>
            <person name="Wang Y."/>
            <person name="Ye J."/>
            <person name="Ju F."/>
            <person name="Liu L."/>
            <person name="Boyd J.A."/>
            <person name="Deng Y."/>
            <person name="Parks D.H."/>
            <person name="Jiang X."/>
            <person name="Yin X."/>
            <person name="Woodcroft B.J."/>
            <person name="Tyson G.W."/>
            <person name="Hugenholtz P."/>
            <person name="Polz M.F."/>
            <person name="Zhang T."/>
        </authorList>
    </citation>
    <scope>NUCLEOTIDE SEQUENCE</scope>
    <source>
        <strain evidence="6">HKST-UBA03</strain>
    </source>
</reference>
<dbReference type="PRINTS" id="PR00076">
    <property type="entry name" value="6PGDHDRGNASE"/>
</dbReference>
<dbReference type="Gene3D" id="3.40.50.720">
    <property type="entry name" value="NAD(P)-binding Rossmann-like Domain"/>
    <property type="match status" value="1"/>
</dbReference>
<evidence type="ECO:0000256" key="1">
    <source>
        <dbReference type="ARBA" id="ARBA00008419"/>
    </source>
</evidence>
<gene>
    <name evidence="6" type="ORF">KC614_05080</name>
</gene>
<feature type="domain" description="6-phosphogluconate dehydrogenase C-terminal" evidence="4">
    <location>
        <begin position="167"/>
        <end position="276"/>
    </location>
</feature>
<feature type="non-terminal residue" evidence="6">
    <location>
        <position position="280"/>
    </location>
</feature>
<dbReference type="PANTHER" id="PTHR11811">
    <property type="entry name" value="6-PHOSPHOGLUCONATE DEHYDROGENASE"/>
    <property type="match status" value="1"/>
</dbReference>
<dbReference type="Proteomes" id="UP000751518">
    <property type="component" value="Unassembled WGS sequence"/>
</dbReference>
<evidence type="ECO:0000259" key="5">
    <source>
        <dbReference type="Pfam" id="PF03446"/>
    </source>
</evidence>
<evidence type="ECO:0000256" key="3">
    <source>
        <dbReference type="ARBA" id="ARBA00023064"/>
    </source>
</evidence>
<dbReference type="GO" id="GO:0050661">
    <property type="term" value="F:NADP binding"/>
    <property type="evidence" value="ECO:0007669"/>
    <property type="project" value="InterPro"/>
</dbReference>
<dbReference type="Pfam" id="PF03446">
    <property type="entry name" value="NAD_binding_2"/>
    <property type="match status" value="1"/>
</dbReference>
<evidence type="ECO:0000256" key="2">
    <source>
        <dbReference type="ARBA" id="ARBA00023002"/>
    </source>
</evidence>
<dbReference type="AlphaFoldDB" id="A0A955LLD4"/>
<dbReference type="InterPro" id="IPR006114">
    <property type="entry name" value="6PGDH_C"/>
</dbReference>
<sequence>MQIGFVGLGKMGKNMVFRLVEHNVDVVAYNRSEQPRIDVANIGVETVENIADMPGMLDTPRVIWMMVSAGDVVDGMIDALLPYLEKGDLLIDGGNSFYKDTKRRAERVVKTGVRFMDVGVSGGPNGALNGACLMVGGRRSDFDELKPLFEILAAPNAYAYLGDHGAGHFVKMVHNGIEYGMMGAIAEGAAVLKKSEYGLDLTEVFRIYNNQSVITSRLIGWAESALVDDPELSTTSSKIGHTGEGEWTINAAKELGVEVPVIESSYQVRLQSAADSHNFR</sequence>
<name>A0A955LLD4_UNCKA</name>
<dbReference type="PROSITE" id="PS00895">
    <property type="entry name" value="3_HYDROXYISOBUT_DH"/>
    <property type="match status" value="1"/>
</dbReference>
<feature type="domain" description="6-phosphogluconate dehydrogenase NADP-binding" evidence="5">
    <location>
        <begin position="2"/>
        <end position="157"/>
    </location>
</feature>
<dbReference type="GO" id="GO:0019521">
    <property type="term" value="P:D-gluconate metabolic process"/>
    <property type="evidence" value="ECO:0007669"/>
    <property type="project" value="UniProtKB-KW"/>
</dbReference>
<evidence type="ECO:0000259" key="4">
    <source>
        <dbReference type="Pfam" id="PF00393"/>
    </source>
</evidence>
<dbReference type="GO" id="GO:0016054">
    <property type="term" value="P:organic acid catabolic process"/>
    <property type="evidence" value="ECO:0007669"/>
    <property type="project" value="UniProtKB-ARBA"/>
</dbReference>
<organism evidence="6 7">
    <name type="scientific">candidate division WWE3 bacterium</name>
    <dbReference type="NCBI Taxonomy" id="2053526"/>
    <lineage>
        <taxon>Bacteria</taxon>
        <taxon>Katanobacteria</taxon>
    </lineage>
</organism>
<dbReference type="SUPFAM" id="SSF48179">
    <property type="entry name" value="6-phosphogluconate dehydrogenase C-terminal domain-like"/>
    <property type="match status" value="1"/>
</dbReference>
<dbReference type="EC" id="1.1.1.44" evidence="6"/>
<protein>
    <submittedName>
        <fullName evidence="6">NADP-dependent phosphogluconate dehydrogenase</fullName>
        <ecNumber evidence="6">1.1.1.44</ecNumber>
    </submittedName>
</protein>
<accession>A0A955LLD4</accession>
<keyword evidence="2 6" id="KW-0560">Oxidoreductase</keyword>
<dbReference type="Pfam" id="PF00393">
    <property type="entry name" value="6PGD"/>
    <property type="match status" value="1"/>
</dbReference>
<dbReference type="InterPro" id="IPR036291">
    <property type="entry name" value="NAD(P)-bd_dom_sf"/>
</dbReference>
<evidence type="ECO:0000313" key="6">
    <source>
        <dbReference type="EMBL" id="MCA9392538.1"/>
    </source>
</evidence>